<evidence type="ECO:0000256" key="1">
    <source>
        <dbReference type="ARBA" id="ARBA00023186"/>
    </source>
</evidence>
<sequence length="1261" mass="140709">MDASEVDRDVLLQKSSAELLADLENSLHPFLWKTPALGMPRIRRRLERFQELPQLLDPHLNDLVPVLAQAFLSYLQSVPRPKHSTSDTELLITLSKAICRLLYTFCKVRGEKVIVRFLSTETRHLELLLSAIENGNPAEGQAATSNTWSWEERYITLLWLSQLLLAPFDLASISSSESEDENIPIIPHLSWPNNVPGISLRVIPLAIRCLSSPGKERDAARFLLVRIAMRRDMQDLGMLKALVRWAVASFNPSSDVEKPVYHYIGLLSFLAGILNSSIGTSDMAQHVPQIFQLIENISETENIMFHAIRESAVARKIIIKIIRTISVLDLRTKDMTRTESTIDTLLGYLSHPSTPVRLAASKSLSMITMKLDKINPEFATQIIEAVLDELERGITWLKVSGTNETSFDLTRADPSLWHGLILTLAHLLYRHSVGAQQLPSILSYLAVGLAFQRKSTTGGRLGTNVRDAACFGIWALARRYSTSELTWIQIKISSLSGAVQIQPLPSNEISITSPGYPVQAKELPSKLVLQRLATELVISACLDPEGNIRRGASAALQELVGRHPDIIVEGIKLVQVVDYHAVALRSRAIQQVSFEAARLSDNYYDGLRIALLGWRGAMDGDASIRRMAASAYANVVWSTRYSDPVEKIPHMFDYSTLNGVIHSLSIKLGDLGNRPRDVDEAHGIFLSISCLARKLTMDPNMLVVKRETESAPTDLTRLILRATQLTTTAMAFVERSFESSTSRQELLAESSSRLLFAIYPCVFREALRRFLQSNYGSSLSSIEPSTIEHASSLPTFDELQSLEQNIVGVLDSLPSTKSTKVSDALSFMKTLQKVYDVGSKSGVAFRMNVPLNSPGLEYPMLFTSAKPLLTRFLETNDDISIDAVSDAAAGLVLLQPKEERSSILLEWIQVTRGKAEAGRKGQGKAYIHTLFKALQILEDHSSNSGGLEAKIIKALNWRWDLNYDIEIRTTLLRCLGNSSAIITHTKEFGNMIFNGLEDYTTDSRGDIGSLVRIEATKIVGILFKKLDPSVASNTDLFRNLIGKVLRLGTEKLDKVRIEAQLSILQALTPSQSDIFTSMSPTSQMYFHFLLRIPKQYGTKNPPCDQDWILDLFEGYVLSADTGSQDLIRVSRAALVQFCEDEAGNIDIVCHALCKVLERNLSNDRVLVSTLEVISFLFDVQIMQKSTLKWSSLYFLIQKAHFKSSNVRKLEAAVRVYSGLLEVYPEPLKKLKSMLRHNFPKVRNLAEEELFVVTGEKQAVKV</sequence>
<organism evidence="4 5">
    <name type="scientific">Cudoniella acicularis</name>
    <dbReference type="NCBI Taxonomy" id="354080"/>
    <lineage>
        <taxon>Eukaryota</taxon>
        <taxon>Fungi</taxon>
        <taxon>Dikarya</taxon>
        <taxon>Ascomycota</taxon>
        <taxon>Pezizomycotina</taxon>
        <taxon>Leotiomycetes</taxon>
        <taxon>Helotiales</taxon>
        <taxon>Tricladiaceae</taxon>
        <taxon>Cudoniella</taxon>
    </lineage>
</organism>
<dbReference type="InterPro" id="IPR011989">
    <property type="entry name" value="ARM-like"/>
</dbReference>
<gene>
    <name evidence="4" type="ORF">G7Y89_g14271</name>
</gene>
<evidence type="ECO:0000313" key="4">
    <source>
        <dbReference type="EMBL" id="KAF4622753.1"/>
    </source>
</evidence>
<dbReference type="Proteomes" id="UP000566819">
    <property type="component" value="Unassembled WGS sequence"/>
</dbReference>
<dbReference type="AlphaFoldDB" id="A0A8H4VU80"/>
<dbReference type="Gene3D" id="1.25.10.10">
    <property type="entry name" value="Leucine-rich Repeat Variant"/>
    <property type="match status" value="1"/>
</dbReference>
<dbReference type="InterPro" id="IPR058033">
    <property type="entry name" value="ARM_TBCD_2nd"/>
</dbReference>
<feature type="domain" description="Tubulin-folding cofactor D C-terminal" evidence="2">
    <location>
        <begin position="1039"/>
        <end position="1208"/>
    </location>
</feature>
<comment type="caution">
    <text evidence="4">The sequence shown here is derived from an EMBL/GenBank/DDBJ whole genome shotgun (WGS) entry which is preliminary data.</text>
</comment>
<feature type="domain" description="Tubulin-folding cofactor D ARM repeats" evidence="3">
    <location>
        <begin position="528"/>
        <end position="565"/>
    </location>
</feature>
<dbReference type="OrthoDB" id="10253476at2759"/>
<keyword evidence="1" id="KW-0143">Chaperone</keyword>
<dbReference type="Pfam" id="PF25767">
    <property type="entry name" value="ARM_TBCD_2nd"/>
    <property type="match status" value="2"/>
</dbReference>
<protein>
    <recommendedName>
        <fullName evidence="6">Tubulin-specific chaperone D C-terminal domain-containing protein</fullName>
    </recommendedName>
</protein>
<dbReference type="SUPFAM" id="SSF48371">
    <property type="entry name" value="ARM repeat"/>
    <property type="match status" value="2"/>
</dbReference>
<dbReference type="InterPro" id="IPR022577">
    <property type="entry name" value="TBCD_C"/>
</dbReference>
<accession>A0A8H4VU80</accession>
<dbReference type="GO" id="GO:0005096">
    <property type="term" value="F:GTPase activator activity"/>
    <property type="evidence" value="ECO:0007669"/>
    <property type="project" value="InterPro"/>
</dbReference>
<evidence type="ECO:0000259" key="3">
    <source>
        <dbReference type="Pfam" id="PF25767"/>
    </source>
</evidence>
<dbReference type="GO" id="GO:0007021">
    <property type="term" value="P:tubulin complex assembly"/>
    <property type="evidence" value="ECO:0007669"/>
    <property type="project" value="InterPro"/>
</dbReference>
<reference evidence="4 5" key="1">
    <citation type="submission" date="2020-03" db="EMBL/GenBank/DDBJ databases">
        <title>Draft Genome Sequence of Cudoniella acicularis.</title>
        <authorList>
            <person name="Buettner E."/>
            <person name="Kellner H."/>
        </authorList>
    </citation>
    <scope>NUCLEOTIDE SEQUENCE [LARGE SCALE GENOMIC DNA]</scope>
    <source>
        <strain evidence="4 5">DSM 108380</strain>
    </source>
</reference>
<dbReference type="EMBL" id="JAAMPI010001842">
    <property type="protein sequence ID" value="KAF4622753.1"/>
    <property type="molecule type" value="Genomic_DNA"/>
</dbReference>
<dbReference type="InterPro" id="IPR033162">
    <property type="entry name" value="TBCD"/>
</dbReference>
<dbReference type="PANTHER" id="PTHR12658">
    <property type="entry name" value="BETA-TUBULIN COFACTOR D"/>
    <property type="match status" value="1"/>
</dbReference>
<keyword evidence="5" id="KW-1185">Reference proteome</keyword>
<proteinExistence type="predicted"/>
<evidence type="ECO:0000313" key="5">
    <source>
        <dbReference type="Proteomes" id="UP000566819"/>
    </source>
</evidence>
<dbReference type="GO" id="GO:0048487">
    <property type="term" value="F:beta-tubulin binding"/>
    <property type="evidence" value="ECO:0007669"/>
    <property type="project" value="InterPro"/>
</dbReference>
<feature type="domain" description="Tubulin-folding cofactor D ARM repeats" evidence="3">
    <location>
        <begin position="336"/>
        <end position="492"/>
    </location>
</feature>
<dbReference type="GO" id="GO:0007023">
    <property type="term" value="P:post-chaperonin tubulin folding pathway"/>
    <property type="evidence" value="ECO:0007669"/>
    <property type="project" value="InterPro"/>
</dbReference>
<dbReference type="PANTHER" id="PTHR12658:SF0">
    <property type="entry name" value="TUBULIN-SPECIFIC CHAPERONE D"/>
    <property type="match status" value="1"/>
</dbReference>
<evidence type="ECO:0008006" key="6">
    <source>
        <dbReference type="Google" id="ProtNLM"/>
    </source>
</evidence>
<name>A0A8H4VU80_9HELO</name>
<evidence type="ECO:0000259" key="2">
    <source>
        <dbReference type="Pfam" id="PF12612"/>
    </source>
</evidence>
<dbReference type="InterPro" id="IPR016024">
    <property type="entry name" value="ARM-type_fold"/>
</dbReference>
<dbReference type="Pfam" id="PF12612">
    <property type="entry name" value="TFCD_C"/>
    <property type="match status" value="1"/>
</dbReference>
<dbReference type="GO" id="GO:0000226">
    <property type="term" value="P:microtubule cytoskeleton organization"/>
    <property type="evidence" value="ECO:0007669"/>
    <property type="project" value="TreeGrafter"/>
</dbReference>
<dbReference type="Pfam" id="PF23579">
    <property type="entry name" value="ARM_TBCD"/>
    <property type="match status" value="1"/>
</dbReference>